<dbReference type="EMBL" id="PFNL01000110">
    <property type="protein sequence ID" value="PIZ46187.1"/>
    <property type="molecule type" value="Genomic_DNA"/>
</dbReference>
<comment type="caution">
    <text evidence="2">The sequence shown here is derived from an EMBL/GenBank/DDBJ whole genome shotgun (WGS) entry which is preliminary data.</text>
</comment>
<proteinExistence type="predicted"/>
<evidence type="ECO:0000313" key="3">
    <source>
        <dbReference type="Proteomes" id="UP000228920"/>
    </source>
</evidence>
<evidence type="ECO:0000256" key="1">
    <source>
        <dbReference type="SAM" id="Phobius"/>
    </source>
</evidence>
<keyword evidence="1" id="KW-1133">Transmembrane helix</keyword>
<name>A0A2M7TIK3_UNCKA</name>
<dbReference type="Proteomes" id="UP000228920">
    <property type="component" value="Unassembled WGS sequence"/>
</dbReference>
<dbReference type="InterPro" id="IPR008965">
    <property type="entry name" value="CBM2/CBM3_carb-bd_dom_sf"/>
</dbReference>
<evidence type="ECO:0000313" key="2">
    <source>
        <dbReference type="EMBL" id="PIZ46187.1"/>
    </source>
</evidence>
<dbReference type="GO" id="GO:0030246">
    <property type="term" value="F:carbohydrate binding"/>
    <property type="evidence" value="ECO:0007669"/>
    <property type="project" value="InterPro"/>
</dbReference>
<dbReference type="SUPFAM" id="SSF49384">
    <property type="entry name" value="Carbohydrate-binding domain"/>
    <property type="match status" value="1"/>
</dbReference>
<sequence length="217" mass="22582">MKFWVLALISTILFFALPKDVLAQQAILSLSPSTITVQKGQTISATVILNTENDTIDRVLAKITYTSGILAPQSIATSNSFITIWYTVDTSSTASELILEGGVSGNGVSGSNLTLATINFVTRADGVATVAFASDSAVYLSGTSTNILVQSQSATYIVGSTPTASVTPSPTISGTTTPTPMPLPATLPVGGTEQYSLMIAIGFSFVVVYGLFLVLKK</sequence>
<gene>
    <name evidence="2" type="ORF">COY32_03855</name>
</gene>
<organism evidence="2 3">
    <name type="scientific">candidate division WWE3 bacterium CG_4_10_14_0_2_um_filter_41_14</name>
    <dbReference type="NCBI Taxonomy" id="1975072"/>
    <lineage>
        <taxon>Bacteria</taxon>
        <taxon>Katanobacteria</taxon>
    </lineage>
</organism>
<reference evidence="3" key="1">
    <citation type="submission" date="2017-09" db="EMBL/GenBank/DDBJ databases">
        <title>Depth-based differentiation of microbial function through sediment-hosted aquifers and enrichment of novel symbionts in the deep terrestrial subsurface.</title>
        <authorList>
            <person name="Probst A.J."/>
            <person name="Ladd B."/>
            <person name="Jarett J.K."/>
            <person name="Geller-Mcgrath D.E."/>
            <person name="Sieber C.M.K."/>
            <person name="Emerson J.B."/>
            <person name="Anantharaman K."/>
            <person name="Thomas B.C."/>
            <person name="Malmstrom R."/>
            <person name="Stieglmeier M."/>
            <person name="Klingl A."/>
            <person name="Woyke T."/>
            <person name="Ryan C.M."/>
            <person name="Banfield J.F."/>
        </authorList>
    </citation>
    <scope>NUCLEOTIDE SEQUENCE [LARGE SCALE GENOMIC DNA]</scope>
</reference>
<feature type="transmembrane region" description="Helical" evidence="1">
    <location>
        <begin position="195"/>
        <end position="215"/>
    </location>
</feature>
<dbReference type="AlphaFoldDB" id="A0A2M7TIK3"/>
<evidence type="ECO:0008006" key="4">
    <source>
        <dbReference type="Google" id="ProtNLM"/>
    </source>
</evidence>
<protein>
    <recommendedName>
        <fullName evidence="4">Cohesin domain-containing protein</fullName>
    </recommendedName>
</protein>
<keyword evidence="1" id="KW-0812">Transmembrane</keyword>
<keyword evidence="1" id="KW-0472">Membrane</keyword>
<accession>A0A2M7TIK3</accession>